<gene>
    <name evidence="2" type="primary">RTase</name>
    <name evidence="2" type="ORF">EVAR_84444_1</name>
</gene>
<comment type="caution">
    <text evidence="2">The sequence shown here is derived from an EMBL/GenBank/DDBJ whole genome shotgun (WGS) entry which is preliminary data.</text>
</comment>
<dbReference type="GO" id="GO:0003964">
    <property type="term" value="F:RNA-directed DNA polymerase activity"/>
    <property type="evidence" value="ECO:0007669"/>
    <property type="project" value="UniProtKB-KW"/>
</dbReference>
<dbReference type="AlphaFoldDB" id="A0A4C1W1K8"/>
<dbReference type="EMBL" id="BGZK01000461">
    <property type="protein sequence ID" value="GBP44953.1"/>
    <property type="molecule type" value="Genomic_DNA"/>
</dbReference>
<evidence type="ECO:0000313" key="3">
    <source>
        <dbReference type="Proteomes" id="UP000299102"/>
    </source>
</evidence>
<dbReference type="PANTHER" id="PTHR33273">
    <property type="entry name" value="DOMAIN-CONTAINING PROTEIN, PUTATIVE-RELATED"/>
    <property type="match status" value="1"/>
</dbReference>
<reference evidence="2 3" key="1">
    <citation type="journal article" date="2019" name="Commun. Biol.">
        <title>The bagworm genome reveals a unique fibroin gene that provides high tensile strength.</title>
        <authorList>
            <person name="Kono N."/>
            <person name="Nakamura H."/>
            <person name="Ohtoshi R."/>
            <person name="Tomita M."/>
            <person name="Numata K."/>
            <person name="Arakawa K."/>
        </authorList>
    </citation>
    <scope>NUCLEOTIDE SEQUENCE [LARGE SCALE GENOMIC DNA]</scope>
</reference>
<dbReference type="InterPro" id="IPR005135">
    <property type="entry name" value="Endo/exonuclease/phosphatase"/>
</dbReference>
<keyword evidence="2" id="KW-0695">RNA-directed DNA polymerase</keyword>
<keyword evidence="2" id="KW-0548">Nucleotidyltransferase</keyword>
<dbReference type="PANTHER" id="PTHR33273:SF4">
    <property type="entry name" value="ENDONUCLEASE_EXONUCLEASE_PHOSPHATASE DOMAIN-CONTAINING PROTEIN"/>
    <property type="match status" value="1"/>
</dbReference>
<protein>
    <submittedName>
        <fullName evidence="2">Probable RNA-directed DNA polymerase from transposon BS</fullName>
    </submittedName>
</protein>
<dbReference type="InterPro" id="IPR036691">
    <property type="entry name" value="Endo/exonu/phosph_ase_sf"/>
</dbReference>
<feature type="domain" description="Endonuclease/exonuclease/phosphatase" evidence="1">
    <location>
        <begin position="26"/>
        <end position="121"/>
    </location>
</feature>
<dbReference type="Pfam" id="PF14529">
    <property type="entry name" value="Exo_endo_phos_2"/>
    <property type="match status" value="1"/>
</dbReference>
<keyword evidence="3" id="KW-1185">Reference proteome</keyword>
<evidence type="ECO:0000259" key="1">
    <source>
        <dbReference type="Pfam" id="PF14529"/>
    </source>
</evidence>
<dbReference type="Proteomes" id="UP000299102">
    <property type="component" value="Unassembled WGS sequence"/>
</dbReference>
<sequence>MQKNREGTHGQVDLLAPKERIVPERFRRVLLMAGDAVILFGNFNSKNSNWKCNYSNRNSREMESLLTYLHFNIVTPLTPTYYPNNINHRPDILDIALMKGVALKLGCIEPLQWLDSDHRPVLMSIPNDIVSTDDIHNAIGALTNHIKIVVESSSRTVPGKFDRWDLPRNVIELIRDKNAALRRAGKYPTCENRSRARTFQQAVPTPVLKRPDNSNGFDDREKAECLAVSIERQCSDNPPYDLEHVRRVEEEVRHRVSLPPKDDLLDNTYSSMRPIRAGVSQGSTLSRLLYSSNVNDIPRPSTGVQLMLFTDDTALYLRSNSIDNILPRLQSAIDELTQWLRL</sequence>
<organism evidence="2 3">
    <name type="scientific">Eumeta variegata</name>
    <name type="common">Bagworm moth</name>
    <name type="synonym">Eumeta japonica</name>
    <dbReference type="NCBI Taxonomy" id="151549"/>
    <lineage>
        <taxon>Eukaryota</taxon>
        <taxon>Metazoa</taxon>
        <taxon>Ecdysozoa</taxon>
        <taxon>Arthropoda</taxon>
        <taxon>Hexapoda</taxon>
        <taxon>Insecta</taxon>
        <taxon>Pterygota</taxon>
        <taxon>Neoptera</taxon>
        <taxon>Endopterygota</taxon>
        <taxon>Lepidoptera</taxon>
        <taxon>Glossata</taxon>
        <taxon>Ditrysia</taxon>
        <taxon>Tineoidea</taxon>
        <taxon>Psychidae</taxon>
        <taxon>Oiketicinae</taxon>
        <taxon>Eumeta</taxon>
    </lineage>
</organism>
<evidence type="ECO:0000313" key="2">
    <source>
        <dbReference type="EMBL" id="GBP44953.1"/>
    </source>
</evidence>
<dbReference type="SUPFAM" id="SSF56219">
    <property type="entry name" value="DNase I-like"/>
    <property type="match status" value="1"/>
</dbReference>
<dbReference type="Gene3D" id="3.60.10.10">
    <property type="entry name" value="Endonuclease/exonuclease/phosphatase"/>
    <property type="match status" value="1"/>
</dbReference>
<proteinExistence type="predicted"/>
<name>A0A4C1W1K8_EUMVA</name>
<keyword evidence="2" id="KW-0808">Transferase</keyword>
<dbReference type="OrthoDB" id="7487383at2759"/>
<accession>A0A4C1W1K8</accession>